<evidence type="ECO:0000256" key="1">
    <source>
        <dbReference type="SAM" id="SignalP"/>
    </source>
</evidence>
<dbReference type="Proteomes" id="UP000185766">
    <property type="component" value="Unassembled WGS sequence"/>
</dbReference>
<name>A0A1H7P5T7_9GAMM</name>
<dbReference type="STRING" id="1429083.GCA_001885685_01739"/>
<organism evidence="2 3">
    <name type="scientific">Atopomonas hussainii</name>
    <dbReference type="NCBI Taxonomy" id="1429083"/>
    <lineage>
        <taxon>Bacteria</taxon>
        <taxon>Pseudomonadati</taxon>
        <taxon>Pseudomonadota</taxon>
        <taxon>Gammaproteobacteria</taxon>
        <taxon>Pseudomonadales</taxon>
        <taxon>Pseudomonadaceae</taxon>
        <taxon>Atopomonas</taxon>
    </lineage>
</organism>
<dbReference type="EMBL" id="FOAS01000010">
    <property type="protein sequence ID" value="SEL31142.1"/>
    <property type="molecule type" value="Genomic_DNA"/>
</dbReference>
<evidence type="ECO:0000313" key="2">
    <source>
        <dbReference type="EMBL" id="SEL31142.1"/>
    </source>
</evidence>
<reference evidence="2 3" key="1">
    <citation type="submission" date="2016-10" db="EMBL/GenBank/DDBJ databases">
        <authorList>
            <person name="de Groot N.N."/>
        </authorList>
    </citation>
    <scope>NUCLEOTIDE SEQUENCE [LARGE SCALE GENOMIC DNA]</scope>
    <source>
        <strain evidence="2 3">JCM 19513</strain>
    </source>
</reference>
<evidence type="ECO:0008006" key="4">
    <source>
        <dbReference type="Google" id="ProtNLM"/>
    </source>
</evidence>
<gene>
    <name evidence="2" type="ORF">SAMN05216214_110134</name>
</gene>
<dbReference type="RefSeq" id="WP_235821638.1">
    <property type="nucleotide sequence ID" value="NZ_FOAS01000010.1"/>
</dbReference>
<keyword evidence="1" id="KW-0732">Signal</keyword>
<proteinExistence type="predicted"/>
<dbReference type="AlphaFoldDB" id="A0A1H7P5T7"/>
<evidence type="ECO:0000313" key="3">
    <source>
        <dbReference type="Proteomes" id="UP000185766"/>
    </source>
</evidence>
<protein>
    <recommendedName>
        <fullName evidence="4">MSHA biogenesis protein MshK</fullName>
    </recommendedName>
</protein>
<accession>A0A1H7P5T7</accession>
<sequence>MFKLALLASALLGAASAWAAVDPTLPPAGQAAVSAAQASEETLQLQAILRDRRGAVRAMINGQSLSVGDRIGGHQLVAINKADVVLEHAGQQRTVRLARPVITKSRP</sequence>
<feature type="chain" id="PRO_5010194572" description="MSHA biogenesis protein MshK" evidence="1">
    <location>
        <begin position="20"/>
        <end position="107"/>
    </location>
</feature>
<feature type="signal peptide" evidence="1">
    <location>
        <begin position="1"/>
        <end position="19"/>
    </location>
</feature>
<keyword evidence="3" id="KW-1185">Reference proteome</keyword>